<comment type="caution">
    <text evidence="3">The sequence shown here is derived from an EMBL/GenBank/DDBJ whole genome shotgun (WGS) entry which is preliminary data.</text>
</comment>
<accession>A0A3E2NEU2</accession>
<dbReference type="RefSeq" id="WP_117416502.1">
    <property type="nucleotide sequence ID" value="NZ_QOHO01000023.1"/>
</dbReference>
<proteinExistence type="predicted"/>
<dbReference type="Gene3D" id="1.10.287.950">
    <property type="entry name" value="Methyl-accepting chemotaxis protein"/>
    <property type="match status" value="1"/>
</dbReference>
<dbReference type="AlphaFoldDB" id="A0A3E2NEU2"/>
<evidence type="ECO:0008006" key="5">
    <source>
        <dbReference type="Google" id="ProtNLM"/>
    </source>
</evidence>
<dbReference type="SUPFAM" id="SSF58104">
    <property type="entry name" value="Methyl-accepting chemotaxis protein (MCP) signaling domain"/>
    <property type="match status" value="1"/>
</dbReference>
<organism evidence="3 4">
    <name type="scientific">Lacrimispora amygdalina</name>
    <dbReference type="NCBI Taxonomy" id="253257"/>
    <lineage>
        <taxon>Bacteria</taxon>
        <taxon>Bacillati</taxon>
        <taxon>Bacillota</taxon>
        <taxon>Clostridia</taxon>
        <taxon>Lachnospirales</taxon>
        <taxon>Lachnospiraceae</taxon>
        <taxon>Lacrimispora</taxon>
    </lineage>
</organism>
<evidence type="ECO:0000256" key="2">
    <source>
        <dbReference type="SAM" id="SignalP"/>
    </source>
</evidence>
<sequence length="705" mass="76451">MKSKWSTAYRLTAAALITSMICINMAGNSYAGPPAVSTDETLYVNLDYYGKETNSSVVKGVTLNGIRTFSDYGTYNDITNMSNYAKPVIDGDTVIWQLPEDAKDRFYYECQLNNGEVVLPWDFDISYKLNGVPKEAQDLLHADGLVEIDVDCIPNKNANVYYQNNMLLQVATMVDMEDVNSVEAPGAQIQSIGTYKAVLFAAVPGQKKTFHIEISSHDFESSGIIMMMVPGTLDQISDIADVKEAKDTFKDSADELLDGMNEMLDTLHNISDGMNVTKKGLSQLQGARENFDASKDEIISNTDASIDGLEAANQKISQLAPDIKANKQGLDDVNNKVNTLVETLQDSGEDFYNLSSSLRDLKDSLGDLQNGLEESDANQITEEIKDIEQQLDGIQAVLKKLGSTASPSQALSEDDLKKQAESMQQLMSDMNDVLDDLEFSLGADAVAKLRAQLQSVAAAGISDPNAATLVQTAAVLSKILNSMNNILSSVRYTISGIDVEGGVKDSKAVVSKLASISYDIDTTIGDVVSLNKTKNDNKAAFDLMLDDTAASVEQISSSTNQVISLFRSVQNTIKNNRGSVEGGTKDTLNGLIDILGKAADTSTTTGKLKGANESIRDSMDEKLDKIADDSNLLEMNLDDKMVSFTSDKNPTPSSIQIILRSEEISEDDVNDNAVDIEPAAVDVGVWQRVKNVFAKIWNAVTGIFS</sequence>
<reference evidence="3 4" key="1">
    <citation type="submission" date="2018-07" db="EMBL/GenBank/DDBJ databases">
        <title>New species, Clostridium PI-S10-A1B.</title>
        <authorList>
            <person name="Krishna G."/>
            <person name="Summeta K."/>
            <person name="Shikha S."/>
            <person name="Prabhu P.B."/>
            <person name="Suresh K."/>
        </authorList>
    </citation>
    <scope>NUCLEOTIDE SEQUENCE [LARGE SCALE GENOMIC DNA]</scope>
    <source>
        <strain evidence="3 4">PI-S10-A1B</strain>
    </source>
</reference>
<dbReference type="EMBL" id="QOHO01000023">
    <property type="protein sequence ID" value="RFZ79516.1"/>
    <property type="molecule type" value="Genomic_DNA"/>
</dbReference>
<feature type="coiled-coil region" evidence="1">
    <location>
        <begin position="358"/>
        <end position="404"/>
    </location>
</feature>
<dbReference type="OrthoDB" id="9815841at2"/>
<feature type="chain" id="PRO_5017551364" description="Methyl-accepting chemotaxis protein" evidence="2">
    <location>
        <begin position="32"/>
        <end position="705"/>
    </location>
</feature>
<feature type="signal peptide" evidence="2">
    <location>
        <begin position="1"/>
        <end position="31"/>
    </location>
</feature>
<protein>
    <recommendedName>
        <fullName evidence="5">Methyl-accepting chemotaxis protein</fullName>
    </recommendedName>
</protein>
<keyword evidence="1" id="KW-0175">Coiled coil</keyword>
<dbReference type="Proteomes" id="UP000260680">
    <property type="component" value="Unassembled WGS sequence"/>
</dbReference>
<evidence type="ECO:0000256" key="1">
    <source>
        <dbReference type="SAM" id="Coils"/>
    </source>
</evidence>
<evidence type="ECO:0000313" key="4">
    <source>
        <dbReference type="Proteomes" id="UP000260680"/>
    </source>
</evidence>
<name>A0A3E2NEU2_9FIRM</name>
<gene>
    <name evidence="3" type="ORF">DS742_08190</name>
</gene>
<evidence type="ECO:0000313" key="3">
    <source>
        <dbReference type="EMBL" id="RFZ79516.1"/>
    </source>
</evidence>
<keyword evidence="2" id="KW-0732">Signal</keyword>